<feature type="compositionally biased region" description="Low complexity" evidence="1">
    <location>
        <begin position="167"/>
        <end position="179"/>
    </location>
</feature>
<organism evidence="2">
    <name type="scientific">Anopheles triannulatus</name>
    <dbReference type="NCBI Taxonomy" id="58253"/>
    <lineage>
        <taxon>Eukaryota</taxon>
        <taxon>Metazoa</taxon>
        <taxon>Ecdysozoa</taxon>
        <taxon>Arthropoda</taxon>
        <taxon>Hexapoda</taxon>
        <taxon>Insecta</taxon>
        <taxon>Pterygota</taxon>
        <taxon>Neoptera</taxon>
        <taxon>Endopterygota</taxon>
        <taxon>Diptera</taxon>
        <taxon>Nematocera</taxon>
        <taxon>Culicoidea</taxon>
        <taxon>Culicidae</taxon>
        <taxon>Anophelinae</taxon>
        <taxon>Anopheles</taxon>
    </lineage>
</organism>
<sequence>MLPFVIPFRALVRLLTINECTNTISVTSISSMATTTAIATLRQSITNAWKLSKSTRNRSFTSRSAASLSRIRRFCSSISCNVFAYECCSSSTCFRYRRLSSSRYWPDRLMFRSRAFIRFESRRKTLSGCPFDGPVGGGVTKEVVVVYDPSAALLPPPSDGPVPPPAISIDPPSSIWESH</sequence>
<reference evidence="2" key="1">
    <citation type="submission" date="2018-01" db="EMBL/GenBank/DDBJ databases">
        <title>An insight into the sialome of Amazonian anophelines.</title>
        <authorList>
            <person name="Ribeiro J.M."/>
            <person name="Scarpassa V."/>
            <person name="Calvo E."/>
        </authorList>
    </citation>
    <scope>NUCLEOTIDE SEQUENCE</scope>
    <source>
        <tissue evidence="2">Salivary glands</tissue>
    </source>
</reference>
<evidence type="ECO:0000313" key="2">
    <source>
        <dbReference type="EMBL" id="MBW46687.1"/>
    </source>
</evidence>
<feature type="compositionally biased region" description="Pro residues" evidence="1">
    <location>
        <begin position="156"/>
        <end position="166"/>
    </location>
</feature>
<accession>A0A2M4B0X9</accession>
<dbReference type="AlphaFoldDB" id="A0A2M4B0X9"/>
<feature type="region of interest" description="Disordered" evidence="1">
    <location>
        <begin position="156"/>
        <end position="179"/>
    </location>
</feature>
<evidence type="ECO:0000256" key="1">
    <source>
        <dbReference type="SAM" id="MobiDB-lite"/>
    </source>
</evidence>
<protein>
    <submittedName>
        <fullName evidence="2">Putative secreted protein</fullName>
    </submittedName>
</protein>
<dbReference type="EMBL" id="GGFK01013366">
    <property type="protein sequence ID" value="MBW46687.1"/>
    <property type="molecule type" value="Transcribed_RNA"/>
</dbReference>
<name>A0A2M4B0X9_9DIPT</name>
<proteinExistence type="predicted"/>